<reference evidence="3" key="1">
    <citation type="submission" date="2021-04" db="EMBL/GenBank/DDBJ databases">
        <title>Sequencing of actinobacteria type strains.</title>
        <authorList>
            <person name="Nguyen G.-S."/>
            <person name="Wentzel A."/>
        </authorList>
    </citation>
    <scope>NUCLEOTIDE SEQUENCE</scope>
    <source>
        <strain evidence="3">DSM 42095</strain>
    </source>
</reference>
<feature type="transmembrane region" description="Helical" evidence="2">
    <location>
        <begin position="49"/>
        <end position="71"/>
    </location>
</feature>
<evidence type="ECO:0000256" key="1">
    <source>
        <dbReference type="SAM" id="MobiDB-lite"/>
    </source>
</evidence>
<dbReference type="EMBL" id="JAGSMN010000299">
    <property type="protein sequence ID" value="MBR7674107.1"/>
    <property type="molecule type" value="Genomic_DNA"/>
</dbReference>
<comment type="caution">
    <text evidence="3">The sequence shown here is derived from an EMBL/GenBank/DDBJ whole genome shotgun (WGS) entry which is preliminary data.</text>
</comment>
<feature type="region of interest" description="Disordered" evidence="1">
    <location>
        <begin position="175"/>
        <end position="219"/>
    </location>
</feature>
<keyword evidence="4" id="KW-1185">Reference proteome</keyword>
<gene>
    <name evidence="3" type="ORF">KDA82_13995</name>
</gene>
<organism evidence="3 4">
    <name type="scientific">Streptomyces daliensis</name>
    <dbReference type="NCBI Taxonomy" id="299421"/>
    <lineage>
        <taxon>Bacteria</taxon>
        <taxon>Bacillati</taxon>
        <taxon>Actinomycetota</taxon>
        <taxon>Actinomycetes</taxon>
        <taxon>Kitasatosporales</taxon>
        <taxon>Streptomycetaceae</taxon>
        <taxon>Streptomyces</taxon>
    </lineage>
</organism>
<feature type="compositionally biased region" description="Basic and acidic residues" evidence="1">
    <location>
        <begin position="178"/>
        <end position="193"/>
    </location>
</feature>
<keyword evidence="2" id="KW-0812">Transmembrane</keyword>
<feature type="compositionally biased region" description="Low complexity" evidence="1">
    <location>
        <begin position="196"/>
        <end position="215"/>
    </location>
</feature>
<evidence type="ECO:0000313" key="4">
    <source>
        <dbReference type="Proteomes" id="UP000675554"/>
    </source>
</evidence>
<dbReference type="Proteomes" id="UP000675554">
    <property type="component" value="Unassembled WGS sequence"/>
</dbReference>
<name>A0A8T4IW54_9ACTN</name>
<evidence type="ECO:0000313" key="3">
    <source>
        <dbReference type="EMBL" id="MBR7674107.1"/>
    </source>
</evidence>
<proteinExistence type="predicted"/>
<feature type="transmembrane region" description="Helical" evidence="2">
    <location>
        <begin position="92"/>
        <end position="119"/>
    </location>
</feature>
<accession>A0A8T4IW54</accession>
<protein>
    <submittedName>
        <fullName evidence="3">Uncharacterized protein</fullName>
    </submittedName>
</protein>
<evidence type="ECO:0000256" key="2">
    <source>
        <dbReference type="SAM" id="Phobius"/>
    </source>
</evidence>
<feature type="transmembrane region" description="Helical" evidence="2">
    <location>
        <begin position="311"/>
        <end position="331"/>
    </location>
</feature>
<keyword evidence="2" id="KW-1133">Transmembrane helix</keyword>
<keyword evidence="2" id="KW-0472">Membrane</keyword>
<dbReference type="AlphaFoldDB" id="A0A8T4IW54"/>
<feature type="transmembrane region" description="Helical" evidence="2">
    <location>
        <begin position="394"/>
        <end position="417"/>
    </location>
</feature>
<feature type="transmembrane region" description="Helical" evidence="2">
    <location>
        <begin position="343"/>
        <end position="363"/>
    </location>
</feature>
<sequence length="418" mass="41876">MLALRLIRGSHPLVLLSRLLVACAMAGVGFLLLASLSHALAHPGQPAASVARLLWCLVPLAAAVQLAVAVARTDPGPQARSALDTVRSGPGGVPALAAVSTAVSCLLGSAVALLVFLHLRGELTGMPFDGAASGLLAADRPLPVAAALTLLCVAPVLASCTAFALSARTARPARLRAHGGDRDRDRATMEARTVRAASSGGADTAAPATDDTTGPAPLPGSLPWGAALTAAGLALETYASRSQHLPVPRTLEGIAPGVLGGWLLIAVGLVLAGPGLTHLCGTLLTTCRPGAVRLLAGRVLREEAARVGRPLGTLCAVVAGTLVAARLYAAAPGGGLSAVGPMTALGIALVLACALLSVLTSAAEWRSARVRTNAALVRVGAPRKLLRRAAALRAAVLLVALGSLTWALSVLASLPVLP</sequence>
<feature type="transmembrane region" description="Helical" evidence="2">
    <location>
        <begin position="144"/>
        <end position="166"/>
    </location>
</feature>